<feature type="region of interest" description="Disordered" evidence="7">
    <location>
        <begin position="712"/>
        <end position="732"/>
    </location>
</feature>
<evidence type="ECO:0000256" key="7">
    <source>
        <dbReference type="SAM" id="MobiDB-lite"/>
    </source>
</evidence>
<dbReference type="Gene3D" id="1.20.1270.60">
    <property type="entry name" value="Arfaptin homology (AH) domain/BAR domain"/>
    <property type="match status" value="1"/>
</dbReference>
<comment type="subcellular location">
    <subcellularLocation>
        <location evidence="1">Membrane</location>
        <location evidence="1">Clathrin-coated pit</location>
        <topology evidence="1">Peripheral membrane protein</topology>
        <orientation evidence="1">Cytoplasmic side</orientation>
    </subcellularLocation>
</comment>
<name>A0A815LSD3_ADIRI</name>
<sequence>MVLWGEAFWSEGNRGLEVLSTNVKNGAIAIDEFQRFLSESIQCETSYCKNLARLQSQLLKTQYVGTFTPIWILIRDLIDKISSMHGTTVNLYQELLRDVHIHQETFQKKVKSHIQKDVDITSSADLMSQLGNALHTVNKAKEQYQSIAFDYERTKRGGHSTSNNLSTPVSQDTNVPSLAQSALHSFTTRQSDRLEKKYRQAQDEYKSTIEKYNKIRSEYQTRFYNACTKFQDFEIDHIEKLLAYSLTYSDILQRYSEQIRTAQTDFTARLKSLTGSDLLDIFVEQKKTGTEPPVALQFEDVDSLRPSILPLPPPIADASIPSDDFNLFEQIEPNVPAIQANFSIPVTPTKTIENSRARSYHHHHHHIPFFHTSLPSTPSNQVQTSPNNTIMSPPMNHQTTTNSPVMSSSATVQSQEKVLSNENSPNPFDLKIRKPKFPGFFGSGRREKKDKKVEKSSSFTAKSRRAFQTQHSREDPAGRMPPSSQNEFKDIHGSINENDEFSSSKHKSTDLMFDSLDQYEAFTAPNENQQKSSSKFSTNSSDSSDDDDDDDNLMLKINVKINPKSETPIDTDADDDHAKIMNAMRLIDKNIGTSAPTSRVPSQKNLELNRSTTNELTGTRPLPPPPLPSRSTIAKTNSISTEGSDQLNMFPPQKEFDLIPWNTVNASPVTNQDDAFLSPETTTIDNKNSTSVSSNEDDSEVANSFFNDNFIPKTSQLPVSQTPSLGQSDQQQSALSPVNTPAMAPVNINFRNSPIVSHEQGMSPLTVGATDQIPLAVAFQETIHVMMSGNNRENWKSRIVGEMLISFPASILTLLNDPVRFSNTLQFRLKNLDNIDKINVKSPPITENESIYSFDMPELHNALRSLHEKTPSSRFFNLNTLNYEVNHADQPNIPIEITSQWSRTFDTISVNISYRFNSSFFPDSIRFNNETVIFYTIIADGEQIKESLPTAEWSANEHKLWWKVPYVKNGAGNLSATVITVQATPVENETDNEQSEQPLTTSSIINAYFIGENALFSSIDVDLTSRGYRVSLLKKKILSGKYQAEPDQSEPIHLFQRPNRSPSSTD</sequence>
<feature type="compositionally biased region" description="Acidic residues" evidence="7">
    <location>
        <begin position="543"/>
        <end position="552"/>
    </location>
</feature>
<feature type="compositionally biased region" description="Polar residues" evidence="7">
    <location>
        <begin position="670"/>
        <end position="694"/>
    </location>
</feature>
<dbReference type="InterPro" id="IPR001060">
    <property type="entry name" value="FCH_dom"/>
</dbReference>
<evidence type="ECO:0000256" key="6">
    <source>
        <dbReference type="SAM" id="Coils"/>
    </source>
</evidence>
<gene>
    <name evidence="9" type="ORF">EDS130_LOCUS36959</name>
</gene>
<keyword evidence="4 6" id="KW-0175">Coiled coil</keyword>
<evidence type="ECO:0000256" key="1">
    <source>
        <dbReference type="ARBA" id="ARBA00004283"/>
    </source>
</evidence>
<proteinExistence type="inferred from homology"/>
<dbReference type="GO" id="GO:0005737">
    <property type="term" value="C:cytoplasm"/>
    <property type="evidence" value="ECO:0007669"/>
    <property type="project" value="TreeGrafter"/>
</dbReference>
<dbReference type="InterPro" id="IPR028565">
    <property type="entry name" value="MHD"/>
</dbReference>
<accession>A0A815LSD3</accession>
<feature type="coiled-coil region" evidence="6">
    <location>
        <begin position="184"/>
        <end position="218"/>
    </location>
</feature>
<reference evidence="9" key="1">
    <citation type="submission" date="2021-02" db="EMBL/GenBank/DDBJ databases">
        <authorList>
            <person name="Nowell W R."/>
        </authorList>
    </citation>
    <scope>NUCLEOTIDE SEQUENCE</scope>
</reference>
<dbReference type="GO" id="GO:0005905">
    <property type="term" value="C:clathrin-coated pit"/>
    <property type="evidence" value="ECO:0007669"/>
    <property type="project" value="UniProtKB-SubCell"/>
</dbReference>
<feature type="region of interest" description="Disordered" evidence="7">
    <location>
        <begin position="1043"/>
        <end position="1066"/>
    </location>
</feature>
<feature type="compositionally biased region" description="Polar residues" evidence="7">
    <location>
        <begin position="159"/>
        <end position="174"/>
    </location>
</feature>
<dbReference type="GO" id="GO:0006897">
    <property type="term" value="P:endocytosis"/>
    <property type="evidence" value="ECO:0007669"/>
    <property type="project" value="UniProtKB-KW"/>
</dbReference>
<keyword evidence="5" id="KW-0472">Membrane</keyword>
<dbReference type="InterPro" id="IPR018808">
    <property type="entry name" value="Muniscin_C"/>
</dbReference>
<feature type="compositionally biased region" description="Basic and acidic residues" evidence="7">
    <location>
        <begin position="444"/>
        <end position="455"/>
    </location>
</feature>
<keyword evidence="5" id="KW-0168">Coated pit</keyword>
<feature type="compositionally biased region" description="Polar residues" evidence="7">
    <location>
        <begin position="373"/>
        <end position="426"/>
    </location>
</feature>
<feature type="region of interest" description="Disordered" evidence="7">
    <location>
        <begin position="670"/>
        <end position="700"/>
    </location>
</feature>
<evidence type="ECO:0000313" key="10">
    <source>
        <dbReference type="Proteomes" id="UP000663852"/>
    </source>
</evidence>
<feature type="region of interest" description="Disordered" evidence="7">
    <location>
        <begin position="524"/>
        <end position="552"/>
    </location>
</feature>
<evidence type="ECO:0000256" key="4">
    <source>
        <dbReference type="ARBA" id="ARBA00023054"/>
    </source>
</evidence>
<dbReference type="OrthoDB" id="5593455at2759"/>
<comment type="caution">
    <text evidence="9">The sequence shown here is derived from an EMBL/GenBank/DDBJ whole genome shotgun (WGS) entry which is preliminary data.</text>
</comment>
<protein>
    <recommendedName>
        <fullName evidence="8">MHD domain-containing protein</fullName>
    </recommendedName>
</protein>
<feature type="domain" description="MHD" evidence="8">
    <location>
        <begin position="772"/>
        <end position="1045"/>
    </location>
</feature>
<organism evidence="9 10">
    <name type="scientific">Adineta ricciae</name>
    <name type="common">Rotifer</name>
    <dbReference type="NCBI Taxonomy" id="249248"/>
    <lineage>
        <taxon>Eukaryota</taxon>
        <taxon>Metazoa</taxon>
        <taxon>Spiralia</taxon>
        <taxon>Gnathifera</taxon>
        <taxon>Rotifera</taxon>
        <taxon>Eurotatoria</taxon>
        <taxon>Bdelloidea</taxon>
        <taxon>Adinetida</taxon>
        <taxon>Adinetidae</taxon>
        <taxon>Adineta</taxon>
    </lineage>
</organism>
<evidence type="ECO:0000256" key="5">
    <source>
        <dbReference type="ARBA" id="ARBA00023176"/>
    </source>
</evidence>
<feature type="region of interest" description="Disordered" evidence="7">
    <location>
        <begin position="371"/>
        <end position="490"/>
    </location>
</feature>
<evidence type="ECO:0000313" key="9">
    <source>
        <dbReference type="EMBL" id="CAF1414112.1"/>
    </source>
</evidence>
<keyword evidence="3" id="KW-0254">Endocytosis</keyword>
<evidence type="ECO:0000256" key="3">
    <source>
        <dbReference type="ARBA" id="ARBA00022583"/>
    </source>
</evidence>
<dbReference type="InterPro" id="IPR027267">
    <property type="entry name" value="AH/BAR_dom_sf"/>
</dbReference>
<dbReference type="Proteomes" id="UP000663852">
    <property type="component" value="Unassembled WGS sequence"/>
</dbReference>
<dbReference type="AlphaFoldDB" id="A0A815LSD3"/>
<dbReference type="GO" id="GO:0005886">
    <property type="term" value="C:plasma membrane"/>
    <property type="evidence" value="ECO:0007669"/>
    <property type="project" value="TreeGrafter"/>
</dbReference>
<comment type="similarity">
    <text evidence="2">Belongs to the FCHO family.</text>
</comment>
<dbReference type="PANTHER" id="PTHR23065:SF15">
    <property type="entry name" value="AT02057P"/>
    <property type="match status" value="1"/>
</dbReference>
<dbReference type="Pfam" id="PF22699">
    <property type="entry name" value="GMIP-like_FCH"/>
    <property type="match status" value="1"/>
</dbReference>
<dbReference type="SUPFAM" id="SSF103657">
    <property type="entry name" value="BAR/IMD domain-like"/>
    <property type="match status" value="1"/>
</dbReference>
<dbReference type="EMBL" id="CAJNOJ010000354">
    <property type="protein sequence ID" value="CAF1414112.1"/>
    <property type="molecule type" value="Genomic_DNA"/>
</dbReference>
<feature type="compositionally biased region" description="Low complexity" evidence="7">
    <location>
        <begin position="532"/>
        <end position="542"/>
    </location>
</feature>
<dbReference type="InterPro" id="IPR054713">
    <property type="entry name" value="GMIP/FCHO2-like_FCH"/>
</dbReference>
<dbReference type="PROSITE" id="PS51072">
    <property type="entry name" value="MHD"/>
    <property type="match status" value="1"/>
</dbReference>
<feature type="region of interest" description="Disordered" evidence="7">
    <location>
        <begin position="610"/>
        <end position="633"/>
    </location>
</feature>
<evidence type="ECO:0000259" key="8">
    <source>
        <dbReference type="PROSITE" id="PS51072"/>
    </source>
</evidence>
<feature type="region of interest" description="Disordered" evidence="7">
    <location>
        <begin position="155"/>
        <end position="174"/>
    </location>
</feature>
<dbReference type="Pfam" id="PF10291">
    <property type="entry name" value="muHD"/>
    <property type="match status" value="1"/>
</dbReference>
<dbReference type="PANTHER" id="PTHR23065">
    <property type="entry name" value="PROLINE-SERINE-THREONINE PHOSPHATASE INTERACTING PROTEIN 1"/>
    <property type="match status" value="1"/>
</dbReference>
<dbReference type="SMART" id="SM00055">
    <property type="entry name" value="FCH"/>
    <property type="match status" value="1"/>
</dbReference>
<evidence type="ECO:0000256" key="2">
    <source>
        <dbReference type="ARBA" id="ARBA00011064"/>
    </source>
</evidence>